<dbReference type="Proteomes" id="UP001221757">
    <property type="component" value="Unassembled WGS sequence"/>
</dbReference>
<protein>
    <submittedName>
        <fullName evidence="2">Uncharacterized protein</fullName>
    </submittedName>
</protein>
<name>A0AAD7BJL1_MYCRO</name>
<evidence type="ECO:0000256" key="1">
    <source>
        <dbReference type="SAM" id="MobiDB-lite"/>
    </source>
</evidence>
<gene>
    <name evidence="2" type="ORF">B0H17DRAFT_1112339</name>
</gene>
<accession>A0AAD7BJL1</accession>
<reference evidence="2" key="1">
    <citation type="submission" date="2023-03" db="EMBL/GenBank/DDBJ databases">
        <title>Massive genome expansion in bonnet fungi (Mycena s.s.) driven by repeated elements and novel gene families across ecological guilds.</title>
        <authorList>
            <consortium name="Lawrence Berkeley National Laboratory"/>
            <person name="Harder C.B."/>
            <person name="Miyauchi S."/>
            <person name="Viragh M."/>
            <person name="Kuo A."/>
            <person name="Thoen E."/>
            <person name="Andreopoulos B."/>
            <person name="Lu D."/>
            <person name="Skrede I."/>
            <person name="Drula E."/>
            <person name="Henrissat B."/>
            <person name="Morin E."/>
            <person name="Kohler A."/>
            <person name="Barry K."/>
            <person name="LaButti K."/>
            <person name="Morin E."/>
            <person name="Salamov A."/>
            <person name="Lipzen A."/>
            <person name="Mereny Z."/>
            <person name="Hegedus B."/>
            <person name="Baldrian P."/>
            <person name="Stursova M."/>
            <person name="Weitz H."/>
            <person name="Taylor A."/>
            <person name="Grigoriev I.V."/>
            <person name="Nagy L.G."/>
            <person name="Martin F."/>
            <person name="Kauserud H."/>
        </authorList>
    </citation>
    <scope>NUCLEOTIDE SEQUENCE</scope>
    <source>
        <strain evidence="2">CBHHK067</strain>
    </source>
</reference>
<dbReference type="AlphaFoldDB" id="A0AAD7BJL1"/>
<proteinExistence type="predicted"/>
<dbReference type="EMBL" id="JARKIE010000644">
    <property type="protein sequence ID" value="KAJ7622855.1"/>
    <property type="molecule type" value="Genomic_DNA"/>
</dbReference>
<feature type="region of interest" description="Disordered" evidence="1">
    <location>
        <begin position="1"/>
        <end position="29"/>
    </location>
</feature>
<sequence>MCTPGSTTATSTFRPAPSTSTDSRSFTTGISRSLQTASRLLTTTKCSNISQARARAVPSPGLGLGPGLISVLTKPLHSRLYRMGGVWIAM</sequence>
<evidence type="ECO:0000313" key="3">
    <source>
        <dbReference type="Proteomes" id="UP001221757"/>
    </source>
</evidence>
<keyword evidence="3" id="KW-1185">Reference proteome</keyword>
<organism evidence="2 3">
    <name type="scientific">Mycena rosella</name>
    <name type="common">Pink bonnet</name>
    <name type="synonym">Agaricus rosellus</name>
    <dbReference type="NCBI Taxonomy" id="1033263"/>
    <lineage>
        <taxon>Eukaryota</taxon>
        <taxon>Fungi</taxon>
        <taxon>Dikarya</taxon>
        <taxon>Basidiomycota</taxon>
        <taxon>Agaricomycotina</taxon>
        <taxon>Agaricomycetes</taxon>
        <taxon>Agaricomycetidae</taxon>
        <taxon>Agaricales</taxon>
        <taxon>Marasmiineae</taxon>
        <taxon>Mycenaceae</taxon>
        <taxon>Mycena</taxon>
    </lineage>
</organism>
<comment type="caution">
    <text evidence="2">The sequence shown here is derived from an EMBL/GenBank/DDBJ whole genome shotgun (WGS) entry which is preliminary data.</text>
</comment>
<evidence type="ECO:0000313" key="2">
    <source>
        <dbReference type="EMBL" id="KAJ7622855.1"/>
    </source>
</evidence>